<evidence type="ECO:0000313" key="1">
    <source>
        <dbReference type="EMBL" id="KAI0046002.1"/>
    </source>
</evidence>
<reference evidence="1" key="1">
    <citation type="submission" date="2021-02" db="EMBL/GenBank/DDBJ databases">
        <authorList>
            <consortium name="DOE Joint Genome Institute"/>
            <person name="Ahrendt S."/>
            <person name="Looney B.P."/>
            <person name="Miyauchi S."/>
            <person name="Morin E."/>
            <person name="Drula E."/>
            <person name="Courty P.E."/>
            <person name="Chicoki N."/>
            <person name="Fauchery L."/>
            <person name="Kohler A."/>
            <person name="Kuo A."/>
            <person name="Labutti K."/>
            <person name="Pangilinan J."/>
            <person name="Lipzen A."/>
            <person name="Riley R."/>
            <person name="Andreopoulos W."/>
            <person name="He G."/>
            <person name="Johnson J."/>
            <person name="Barry K.W."/>
            <person name="Grigoriev I.V."/>
            <person name="Nagy L."/>
            <person name="Hibbett D."/>
            <person name="Henrissat B."/>
            <person name="Matheny P.B."/>
            <person name="Labbe J."/>
            <person name="Martin F."/>
        </authorList>
    </citation>
    <scope>NUCLEOTIDE SEQUENCE</scope>
    <source>
        <strain evidence="1">FP105234-sp</strain>
    </source>
</reference>
<keyword evidence="2" id="KW-1185">Reference proteome</keyword>
<sequence>MPTLGIPYFLEDKTGLLTGSDFLDVHDRMRLSVRCTMKDATRTAYMVYDLMAPKTRNFLQPAATLDYGRNDALGTVYIGVGGSGKPMCQYLVRVSPSGSSRCRKFIASDGHEYCWSWRTRDDFEWTCINSSGYLVAHYNLKIPEEHYVGSSGCMLTVDESYPHLAVELLTTLLIMRHIADHNL</sequence>
<protein>
    <submittedName>
        <fullName evidence="1">Uncharacterized protein</fullName>
    </submittedName>
</protein>
<organism evidence="1 2">
    <name type="scientific">Auriscalpium vulgare</name>
    <dbReference type="NCBI Taxonomy" id="40419"/>
    <lineage>
        <taxon>Eukaryota</taxon>
        <taxon>Fungi</taxon>
        <taxon>Dikarya</taxon>
        <taxon>Basidiomycota</taxon>
        <taxon>Agaricomycotina</taxon>
        <taxon>Agaricomycetes</taxon>
        <taxon>Russulales</taxon>
        <taxon>Auriscalpiaceae</taxon>
        <taxon>Auriscalpium</taxon>
    </lineage>
</organism>
<accession>A0ACB8RQ07</accession>
<gene>
    <name evidence="1" type="ORF">FA95DRAFT_73851</name>
</gene>
<proteinExistence type="predicted"/>
<reference evidence="1" key="2">
    <citation type="journal article" date="2022" name="New Phytol.">
        <title>Evolutionary transition to the ectomycorrhizal habit in the genomes of a hyperdiverse lineage of mushroom-forming fungi.</title>
        <authorList>
            <person name="Looney B."/>
            <person name="Miyauchi S."/>
            <person name="Morin E."/>
            <person name="Drula E."/>
            <person name="Courty P.E."/>
            <person name="Kohler A."/>
            <person name="Kuo A."/>
            <person name="LaButti K."/>
            <person name="Pangilinan J."/>
            <person name="Lipzen A."/>
            <person name="Riley R."/>
            <person name="Andreopoulos W."/>
            <person name="He G."/>
            <person name="Johnson J."/>
            <person name="Nolan M."/>
            <person name="Tritt A."/>
            <person name="Barry K.W."/>
            <person name="Grigoriev I.V."/>
            <person name="Nagy L.G."/>
            <person name="Hibbett D."/>
            <person name="Henrissat B."/>
            <person name="Matheny P.B."/>
            <person name="Labbe J."/>
            <person name="Martin F.M."/>
        </authorList>
    </citation>
    <scope>NUCLEOTIDE SEQUENCE</scope>
    <source>
        <strain evidence="1">FP105234-sp</strain>
    </source>
</reference>
<name>A0ACB8RQ07_9AGAM</name>
<dbReference type="Proteomes" id="UP000814033">
    <property type="component" value="Unassembled WGS sequence"/>
</dbReference>
<evidence type="ECO:0000313" key="2">
    <source>
        <dbReference type="Proteomes" id="UP000814033"/>
    </source>
</evidence>
<comment type="caution">
    <text evidence="1">The sequence shown here is derived from an EMBL/GenBank/DDBJ whole genome shotgun (WGS) entry which is preliminary data.</text>
</comment>
<dbReference type="EMBL" id="MU275937">
    <property type="protein sequence ID" value="KAI0046002.1"/>
    <property type="molecule type" value="Genomic_DNA"/>
</dbReference>